<protein>
    <submittedName>
        <fullName evidence="3">Possible bilin biosynthesis protein CpeY</fullName>
    </submittedName>
</protein>
<evidence type="ECO:0000313" key="3">
    <source>
        <dbReference type="EMBL" id="AAP99387.1"/>
    </source>
</evidence>
<dbReference type="EMBL" id="AE017126">
    <property type="protein sequence ID" value="AAP99387.1"/>
    <property type="molecule type" value="Genomic_DNA"/>
</dbReference>
<organism evidence="3 4">
    <name type="scientific">Prochlorococcus marinus (strain SARG / CCMP1375 / SS120)</name>
    <dbReference type="NCBI Taxonomy" id="167539"/>
    <lineage>
        <taxon>Bacteria</taxon>
        <taxon>Bacillati</taxon>
        <taxon>Cyanobacteriota</taxon>
        <taxon>Cyanophyceae</taxon>
        <taxon>Synechococcales</taxon>
        <taxon>Prochlorococcaceae</taxon>
        <taxon>Prochlorococcus</taxon>
    </lineage>
</organism>
<dbReference type="OrthoDB" id="527225at2"/>
<keyword evidence="4" id="KW-1185">Reference proteome</keyword>
<evidence type="ECO:0000256" key="1">
    <source>
        <dbReference type="ARBA" id="ARBA00022549"/>
    </source>
</evidence>
<gene>
    <name evidence="3" type="primary">cpeY</name>
    <name evidence="3" type="ordered locus">Pro_0341</name>
</gene>
<reference evidence="3 4" key="1">
    <citation type="journal article" date="2003" name="Proc. Natl. Acad. Sci. U.S.A.">
        <title>Genome sequence of the cyanobacterium Prochlorococcus marinus SS120, a nearly minimal oxyphototrophic genome.</title>
        <authorList>
            <person name="Dufresne A."/>
            <person name="Salanoubat M."/>
            <person name="Partensky F."/>
            <person name="Artiguenave F."/>
            <person name="Axmann I.M."/>
            <person name="Barbe V."/>
            <person name="Duprat S."/>
            <person name="Galperin M.Y."/>
            <person name="Koonin E.V."/>
            <person name="Le Gall F."/>
            <person name="Makarova K.S."/>
            <person name="Ostrowski M."/>
            <person name="Oztas S."/>
            <person name="Robert C."/>
            <person name="Rogozin I.B."/>
            <person name="Scanlan D.J."/>
            <person name="Tandeau de Marsac N."/>
            <person name="Weissenbach J."/>
            <person name="Wincker P."/>
            <person name="Wolf Y.I."/>
            <person name="Hess W.R."/>
        </authorList>
    </citation>
    <scope>NUCLEOTIDE SEQUENCE [LARGE SCALE GENOMIC DNA]</scope>
    <source>
        <strain evidence="4">SARG / CCMP1375 / SS120</strain>
    </source>
</reference>
<dbReference type="SUPFAM" id="SSF48371">
    <property type="entry name" value="ARM repeat"/>
    <property type="match status" value="1"/>
</dbReference>
<dbReference type="GO" id="GO:0030089">
    <property type="term" value="C:phycobilisome"/>
    <property type="evidence" value="ECO:0007669"/>
    <property type="project" value="UniProtKB-KW"/>
</dbReference>
<dbReference type="KEGG" id="pma:Pro_0341"/>
<dbReference type="Proteomes" id="UP000001420">
    <property type="component" value="Chromosome"/>
</dbReference>
<dbReference type="InterPro" id="IPR011989">
    <property type="entry name" value="ARM-like"/>
</dbReference>
<proteinExistence type="predicted"/>
<sequence length="439" mass="50505">MSFGAFDTLPKLSQKDALHILKTPIDELKLSSDYYKAVFHLAKYPSRETEEALMDLLISESMDNSILIAKRKAIEVLGRLGCKKAITIIGNNLKSKDPYLVENAAWALQELSCADAKLHNLIGCLLEQSHQNQRVLIQSLAKMGAISELPKIKQLLVKDEISSGVKGAAIAAISRLTGESNNLDILRSNLDLDNQNDRQSAVQDIIDAKEYSLLELVLQTPVSPYFRIRSIELLWDKTVDHLFEFNLTKSLDLLLLDDPKNIRILNHYQSKTNSNFLVKELFSTDFRKCYLALSSLLKIPKEEIWTTIKDYLQEFKKDYGALYFLMIILRKINDSGDKNNKISIELLNHCLDDSWPKFMKFKAQAILASVDIDKNIFYDNYENWLNEEKTPYWVCRYATLMCIQRLIDKENQIKFKDALLRIKVDSNKFVRLKVNDLLI</sequence>
<dbReference type="PATRIC" id="fig|167539.5.peg.350"/>
<dbReference type="EnsemblBacteria" id="AAP99387">
    <property type="protein sequence ID" value="AAP99387"/>
    <property type="gene ID" value="Pro_0341"/>
</dbReference>
<evidence type="ECO:0000313" key="4">
    <source>
        <dbReference type="Proteomes" id="UP000001420"/>
    </source>
</evidence>
<dbReference type="Gene3D" id="1.25.10.10">
    <property type="entry name" value="Leucine-rich Repeat Variant"/>
    <property type="match status" value="1"/>
</dbReference>
<dbReference type="HOGENOM" id="CLU_050203_0_0_3"/>
<dbReference type="STRING" id="167539.Pro_0341"/>
<dbReference type="RefSeq" id="WP_011124496.1">
    <property type="nucleotide sequence ID" value="NC_005042.1"/>
</dbReference>
<dbReference type="InterPro" id="IPR016024">
    <property type="entry name" value="ARM-type_fold"/>
</dbReference>
<accession>Q7VDN1</accession>
<dbReference type="AlphaFoldDB" id="Q7VDN1"/>
<evidence type="ECO:0000256" key="2">
    <source>
        <dbReference type="ARBA" id="ARBA00022738"/>
    </source>
</evidence>
<name>Q7VDN1_PROMA</name>
<keyword evidence="1" id="KW-0042">Antenna complex</keyword>
<dbReference type="eggNOG" id="COG1413">
    <property type="taxonomic scope" value="Bacteria"/>
</dbReference>
<keyword evidence="2" id="KW-0605">Phycobilisome</keyword>